<name>A0ACB8N4L0_CITSI</name>
<dbReference type="Proteomes" id="UP000829398">
    <property type="component" value="Chromosome 2"/>
</dbReference>
<dbReference type="EMBL" id="CM039171">
    <property type="protein sequence ID" value="KAH9792834.1"/>
    <property type="molecule type" value="Genomic_DNA"/>
</dbReference>
<proteinExistence type="predicted"/>
<protein>
    <submittedName>
        <fullName evidence="1">Uncharacterized protein</fullName>
    </submittedName>
</protein>
<gene>
    <name evidence="1" type="ORF">KPL71_004303</name>
</gene>
<reference evidence="2" key="1">
    <citation type="journal article" date="2023" name="Hortic. Res.">
        <title>A chromosome-level phased genome enabling allele-level studies in sweet orange: a case study on citrus Huanglongbing tolerance.</title>
        <authorList>
            <person name="Wu B."/>
            <person name="Yu Q."/>
            <person name="Deng Z."/>
            <person name="Duan Y."/>
            <person name="Luo F."/>
            <person name="Gmitter F. Jr."/>
        </authorList>
    </citation>
    <scope>NUCLEOTIDE SEQUENCE [LARGE SCALE GENOMIC DNA]</scope>
    <source>
        <strain evidence="2">cv. Valencia</strain>
    </source>
</reference>
<sequence>MEAFSNMLLQAEYNHLIQGLKFRKELTISHLLFVDDSLVFTKASVDSCKNLKAIFYYYAAASGQLFNFEKSSLMFSGRILGDKIEAIKNIFKLNVVSRHEKYMGLPSTVGRKKASFFNEVKLKVVSKIANWQHRFFSSGGKEILIKVVAQAIPSYAMSVFKLPLGLCDDIQKAMAKF</sequence>
<accession>A0ACB8N4L0</accession>
<keyword evidence="2" id="KW-1185">Reference proteome</keyword>
<comment type="caution">
    <text evidence="1">The sequence shown here is derived from an EMBL/GenBank/DDBJ whole genome shotgun (WGS) entry which is preliminary data.</text>
</comment>
<evidence type="ECO:0000313" key="1">
    <source>
        <dbReference type="EMBL" id="KAH9792834.1"/>
    </source>
</evidence>
<organism evidence="1 2">
    <name type="scientific">Citrus sinensis</name>
    <name type="common">Sweet orange</name>
    <name type="synonym">Citrus aurantium var. sinensis</name>
    <dbReference type="NCBI Taxonomy" id="2711"/>
    <lineage>
        <taxon>Eukaryota</taxon>
        <taxon>Viridiplantae</taxon>
        <taxon>Streptophyta</taxon>
        <taxon>Embryophyta</taxon>
        <taxon>Tracheophyta</taxon>
        <taxon>Spermatophyta</taxon>
        <taxon>Magnoliopsida</taxon>
        <taxon>eudicotyledons</taxon>
        <taxon>Gunneridae</taxon>
        <taxon>Pentapetalae</taxon>
        <taxon>rosids</taxon>
        <taxon>malvids</taxon>
        <taxon>Sapindales</taxon>
        <taxon>Rutaceae</taxon>
        <taxon>Aurantioideae</taxon>
        <taxon>Citrus</taxon>
    </lineage>
</organism>
<evidence type="ECO:0000313" key="2">
    <source>
        <dbReference type="Proteomes" id="UP000829398"/>
    </source>
</evidence>